<dbReference type="PaxDb" id="55529-EKX40909"/>
<evidence type="ECO:0000313" key="5">
    <source>
        <dbReference type="EMBL" id="EKX40909.1"/>
    </source>
</evidence>
<proteinExistence type="inferred from homology"/>
<dbReference type="HOGENOM" id="CLU_061316_0_0_1"/>
<dbReference type="AlphaFoldDB" id="L1IYD7"/>
<comment type="similarity">
    <text evidence="2">Belongs to the bacterial solute-binding protein SsuA/TauA family.</text>
</comment>
<keyword evidence="7" id="KW-1185">Reference proteome</keyword>
<dbReference type="OMA" id="HFNLPWH"/>
<dbReference type="EnsemblProtists" id="EKX40909">
    <property type="protein sequence ID" value="EKX40909"/>
    <property type="gene ID" value="GUITHDRAFT_112911"/>
</dbReference>
<dbReference type="RefSeq" id="XP_005827889.1">
    <property type="nucleotide sequence ID" value="XM_005827832.1"/>
</dbReference>
<dbReference type="KEGG" id="gtt:GUITHDRAFT_112911"/>
<accession>L1IYD7</accession>
<feature type="domain" description="Ca3427-like PBP 2" evidence="4">
    <location>
        <begin position="92"/>
        <end position="186"/>
    </location>
</feature>
<dbReference type="Proteomes" id="UP000011087">
    <property type="component" value="Unassembled WGS sequence"/>
</dbReference>
<reference evidence="7" key="2">
    <citation type="submission" date="2012-11" db="EMBL/GenBank/DDBJ databases">
        <authorList>
            <person name="Kuo A."/>
            <person name="Curtis B.A."/>
            <person name="Tanifuji G."/>
            <person name="Burki F."/>
            <person name="Gruber A."/>
            <person name="Irimia M."/>
            <person name="Maruyama S."/>
            <person name="Arias M.C."/>
            <person name="Ball S.G."/>
            <person name="Gile G.H."/>
            <person name="Hirakawa Y."/>
            <person name="Hopkins J.F."/>
            <person name="Rensing S.A."/>
            <person name="Schmutz J."/>
            <person name="Symeonidi A."/>
            <person name="Elias M."/>
            <person name="Eveleigh R.J."/>
            <person name="Herman E.K."/>
            <person name="Klute M.J."/>
            <person name="Nakayama T."/>
            <person name="Obornik M."/>
            <person name="Reyes-Prieto A."/>
            <person name="Armbrust E.V."/>
            <person name="Aves S.J."/>
            <person name="Beiko R.G."/>
            <person name="Coutinho P."/>
            <person name="Dacks J.B."/>
            <person name="Durnford D.G."/>
            <person name="Fast N.M."/>
            <person name="Green B.R."/>
            <person name="Grisdale C."/>
            <person name="Hempe F."/>
            <person name="Henrissat B."/>
            <person name="Hoppner M.P."/>
            <person name="Ishida K.-I."/>
            <person name="Kim E."/>
            <person name="Koreny L."/>
            <person name="Kroth P.G."/>
            <person name="Liu Y."/>
            <person name="Malik S.-B."/>
            <person name="Maier U.G."/>
            <person name="McRose D."/>
            <person name="Mock T."/>
            <person name="Neilson J.A."/>
            <person name="Onodera N.T."/>
            <person name="Poole A.M."/>
            <person name="Pritham E.J."/>
            <person name="Richards T.A."/>
            <person name="Rocap G."/>
            <person name="Roy S.W."/>
            <person name="Sarai C."/>
            <person name="Schaack S."/>
            <person name="Shirato S."/>
            <person name="Slamovits C.H."/>
            <person name="Spencer D.F."/>
            <person name="Suzuki S."/>
            <person name="Worden A.Z."/>
            <person name="Zauner S."/>
            <person name="Barry K."/>
            <person name="Bell C."/>
            <person name="Bharti A.K."/>
            <person name="Crow J.A."/>
            <person name="Grimwood J."/>
            <person name="Kramer R."/>
            <person name="Lindquist E."/>
            <person name="Lucas S."/>
            <person name="Salamov A."/>
            <person name="McFadden G.I."/>
            <person name="Lane C.E."/>
            <person name="Keeling P.J."/>
            <person name="Gray M.W."/>
            <person name="Grigoriev I.V."/>
            <person name="Archibald J.M."/>
        </authorList>
    </citation>
    <scope>NUCLEOTIDE SEQUENCE</scope>
    <source>
        <strain evidence="7">CCMP2712</strain>
    </source>
</reference>
<name>L1IYD7_GUITC</name>
<gene>
    <name evidence="5" type="ORF">GUITHDRAFT_112911</name>
</gene>
<sequence>MALRVGGVPEHFNLPWQLARQVEMRPERKLFEQEGLQVEWKDFPGGTGAMTKALNDGEADVCVLLTEGIVKDIVCNKKSKIVSTFVSSPLCWGIHTGAKQQDVTAVKDLNEKIWAISRFTSGSHLMAFVLAKQEGWDTASLKFKTVGDIKGAQEALTDGSANGFLWEKFMTKPLVDGGVFRRVGEIPTPWPCFVIAVRNEILQERSADVRKMIDIVQKVCQEFKADETSPALVAQTFEHKYEDACEWMKSVEWSSACQTDREMILKVAHTLAELNIIQEIPDVSEIVKDI</sequence>
<keyword evidence="3" id="KW-0732">Signal</keyword>
<organism evidence="5">
    <name type="scientific">Guillardia theta (strain CCMP2712)</name>
    <name type="common">Cryptophyte</name>
    <dbReference type="NCBI Taxonomy" id="905079"/>
    <lineage>
        <taxon>Eukaryota</taxon>
        <taxon>Cryptophyceae</taxon>
        <taxon>Pyrenomonadales</taxon>
        <taxon>Geminigeraceae</taxon>
        <taxon>Guillardia</taxon>
    </lineage>
</organism>
<dbReference type="EMBL" id="JH993027">
    <property type="protein sequence ID" value="EKX40909.1"/>
    <property type="molecule type" value="Genomic_DNA"/>
</dbReference>
<reference evidence="5 7" key="1">
    <citation type="journal article" date="2012" name="Nature">
        <title>Algal genomes reveal evolutionary mosaicism and the fate of nucleomorphs.</title>
        <authorList>
            <consortium name="DOE Joint Genome Institute"/>
            <person name="Curtis B.A."/>
            <person name="Tanifuji G."/>
            <person name="Burki F."/>
            <person name="Gruber A."/>
            <person name="Irimia M."/>
            <person name="Maruyama S."/>
            <person name="Arias M.C."/>
            <person name="Ball S.G."/>
            <person name="Gile G.H."/>
            <person name="Hirakawa Y."/>
            <person name="Hopkins J.F."/>
            <person name="Kuo A."/>
            <person name="Rensing S.A."/>
            <person name="Schmutz J."/>
            <person name="Symeonidi A."/>
            <person name="Elias M."/>
            <person name="Eveleigh R.J."/>
            <person name="Herman E.K."/>
            <person name="Klute M.J."/>
            <person name="Nakayama T."/>
            <person name="Obornik M."/>
            <person name="Reyes-Prieto A."/>
            <person name="Armbrust E.V."/>
            <person name="Aves S.J."/>
            <person name="Beiko R.G."/>
            <person name="Coutinho P."/>
            <person name="Dacks J.B."/>
            <person name="Durnford D.G."/>
            <person name="Fast N.M."/>
            <person name="Green B.R."/>
            <person name="Grisdale C.J."/>
            <person name="Hempel F."/>
            <person name="Henrissat B."/>
            <person name="Hoppner M.P."/>
            <person name="Ishida K."/>
            <person name="Kim E."/>
            <person name="Koreny L."/>
            <person name="Kroth P.G."/>
            <person name="Liu Y."/>
            <person name="Malik S.B."/>
            <person name="Maier U.G."/>
            <person name="McRose D."/>
            <person name="Mock T."/>
            <person name="Neilson J.A."/>
            <person name="Onodera N.T."/>
            <person name="Poole A.M."/>
            <person name="Pritham E.J."/>
            <person name="Richards T.A."/>
            <person name="Rocap G."/>
            <person name="Roy S.W."/>
            <person name="Sarai C."/>
            <person name="Schaack S."/>
            <person name="Shirato S."/>
            <person name="Slamovits C.H."/>
            <person name="Spencer D.F."/>
            <person name="Suzuki S."/>
            <person name="Worden A.Z."/>
            <person name="Zauner S."/>
            <person name="Barry K."/>
            <person name="Bell C."/>
            <person name="Bharti A.K."/>
            <person name="Crow J.A."/>
            <person name="Grimwood J."/>
            <person name="Kramer R."/>
            <person name="Lindquist E."/>
            <person name="Lucas S."/>
            <person name="Salamov A."/>
            <person name="McFadden G.I."/>
            <person name="Lane C.E."/>
            <person name="Keeling P.J."/>
            <person name="Gray M.W."/>
            <person name="Grigoriev I.V."/>
            <person name="Archibald J.M."/>
        </authorList>
    </citation>
    <scope>NUCLEOTIDE SEQUENCE</scope>
    <source>
        <strain evidence="5 7">CCMP2712</strain>
    </source>
</reference>
<dbReference type="PANTHER" id="PTHR30024:SF47">
    <property type="entry name" value="TAURINE-BINDING PERIPLASMIC PROTEIN"/>
    <property type="match status" value="1"/>
</dbReference>
<evidence type="ECO:0000256" key="1">
    <source>
        <dbReference type="ARBA" id="ARBA00004418"/>
    </source>
</evidence>
<dbReference type="CDD" id="cd13637">
    <property type="entry name" value="PBP2_Ca3427_like"/>
    <property type="match status" value="1"/>
</dbReference>
<dbReference type="GeneID" id="17297622"/>
<dbReference type="OrthoDB" id="1363at2759"/>
<dbReference type="eggNOG" id="ENOG502QRHZ">
    <property type="taxonomic scope" value="Eukaryota"/>
</dbReference>
<dbReference type="Gene3D" id="3.40.190.10">
    <property type="entry name" value="Periplasmic binding protein-like II"/>
    <property type="match status" value="2"/>
</dbReference>
<comment type="subcellular location">
    <subcellularLocation>
        <location evidence="1">Periplasm</location>
    </subcellularLocation>
</comment>
<dbReference type="InterPro" id="IPR054364">
    <property type="entry name" value="Ca3427-like_PBP2"/>
</dbReference>
<dbReference type="SUPFAM" id="SSF53850">
    <property type="entry name" value="Periplasmic binding protein-like II"/>
    <property type="match status" value="1"/>
</dbReference>
<evidence type="ECO:0000256" key="3">
    <source>
        <dbReference type="ARBA" id="ARBA00022729"/>
    </source>
</evidence>
<reference evidence="6" key="3">
    <citation type="submission" date="2016-03" db="UniProtKB">
        <authorList>
            <consortium name="EnsemblProtists"/>
        </authorList>
    </citation>
    <scope>IDENTIFICATION</scope>
</reference>
<dbReference type="PANTHER" id="PTHR30024">
    <property type="entry name" value="ALIPHATIC SULFONATES-BINDING PROTEIN-RELATED"/>
    <property type="match status" value="1"/>
</dbReference>
<dbReference type="Pfam" id="PF22384">
    <property type="entry name" value="PBP2_Ca3427_like"/>
    <property type="match status" value="1"/>
</dbReference>
<evidence type="ECO:0000256" key="2">
    <source>
        <dbReference type="ARBA" id="ARBA00010742"/>
    </source>
</evidence>
<evidence type="ECO:0000313" key="6">
    <source>
        <dbReference type="EnsemblProtists" id="EKX40909"/>
    </source>
</evidence>
<evidence type="ECO:0000313" key="7">
    <source>
        <dbReference type="Proteomes" id="UP000011087"/>
    </source>
</evidence>
<protein>
    <recommendedName>
        <fullName evidence="4">Ca3427-like PBP 2 domain-containing protein</fullName>
    </recommendedName>
</protein>
<evidence type="ECO:0000259" key="4">
    <source>
        <dbReference type="Pfam" id="PF22384"/>
    </source>
</evidence>